<keyword evidence="1" id="KW-0812">Transmembrane</keyword>
<name>F8NLI9_SERL9</name>
<feature type="chain" id="PRO_5003381585" evidence="2">
    <location>
        <begin position="27"/>
        <end position="577"/>
    </location>
</feature>
<keyword evidence="1" id="KW-1133">Transmembrane helix</keyword>
<feature type="transmembrane region" description="Helical" evidence="1">
    <location>
        <begin position="492"/>
        <end position="513"/>
    </location>
</feature>
<feature type="transmembrane region" description="Helical" evidence="1">
    <location>
        <begin position="247"/>
        <end position="266"/>
    </location>
</feature>
<dbReference type="KEGG" id="sla:SERLADRAFT_413598"/>
<dbReference type="AlphaFoldDB" id="F8NLI9"/>
<keyword evidence="2" id="KW-0732">Signal</keyword>
<proteinExistence type="predicted"/>
<dbReference type="EMBL" id="GL945430">
    <property type="protein sequence ID" value="EGO28913.1"/>
    <property type="molecule type" value="Genomic_DNA"/>
</dbReference>
<dbReference type="HOGENOM" id="CLU_015738_0_0_1"/>
<keyword evidence="1" id="KW-0472">Membrane</keyword>
<feature type="transmembrane region" description="Helical" evidence="1">
    <location>
        <begin position="550"/>
        <end position="573"/>
    </location>
</feature>
<reference evidence="3" key="1">
    <citation type="submission" date="2011-04" db="EMBL/GenBank/DDBJ databases">
        <title>Evolution of plant cell wall degrading machinery underlies the functional diversity of forest fungi.</title>
        <authorList>
            <consortium name="US DOE Joint Genome Institute (JGI-PGF)"/>
            <person name="Eastwood D.C."/>
            <person name="Floudas D."/>
            <person name="Binder M."/>
            <person name="Majcherczyk A."/>
            <person name="Schneider P."/>
            <person name="Aerts A."/>
            <person name="Asiegbu F.O."/>
            <person name="Baker S.E."/>
            <person name="Barry K."/>
            <person name="Bendiksby M."/>
            <person name="Blumentritt M."/>
            <person name="Coutinho P.M."/>
            <person name="Cullen D."/>
            <person name="Cullen D."/>
            <person name="Gathman A."/>
            <person name="Goodell B."/>
            <person name="Henrissat B."/>
            <person name="Ihrmark K."/>
            <person name="Kauserud H."/>
            <person name="Kohler A."/>
            <person name="LaButti K."/>
            <person name="Lapidus A."/>
            <person name="Lavin J.L."/>
            <person name="Lee Y.-H."/>
            <person name="Lindquist E."/>
            <person name="Lilly W."/>
            <person name="Lucas S."/>
            <person name="Morin E."/>
            <person name="Murat C."/>
            <person name="Oguiza J.A."/>
            <person name="Park J."/>
            <person name="Pisabarro A.G."/>
            <person name="Riley R."/>
            <person name="Rosling A."/>
            <person name="Salamov A."/>
            <person name="Schmidt O."/>
            <person name="Schmutz J."/>
            <person name="Skrede I."/>
            <person name="Stenlid J."/>
            <person name="Wiebenga A."/>
            <person name="Xie X."/>
            <person name="Kues U."/>
            <person name="Hibbett D.S."/>
            <person name="Hoffmeister D."/>
            <person name="Hogberg N."/>
            <person name="Martin F."/>
            <person name="Grigoriev I.V."/>
            <person name="Watkinson S.C."/>
        </authorList>
    </citation>
    <scope>NUCLEOTIDE SEQUENCE</scope>
    <source>
        <strain evidence="3">S7.9</strain>
    </source>
</reference>
<evidence type="ECO:0000256" key="2">
    <source>
        <dbReference type="SAM" id="SignalP"/>
    </source>
</evidence>
<protein>
    <submittedName>
        <fullName evidence="3">Uncharacterized protein</fullName>
    </submittedName>
</protein>
<dbReference type="Proteomes" id="UP000008064">
    <property type="component" value="Unassembled WGS sequence"/>
</dbReference>
<gene>
    <name evidence="3" type="ORF">SERLADRAFT_413598</name>
</gene>
<dbReference type="OrthoDB" id="5392263at2759"/>
<sequence length="577" mass="62867">MQLVRFMFTILVIAFFIATLSQRVSAVNYQECLSGLQSLCNSTVDGQECNTSILSGLLDGSGKPTSPNESIAMSYGLCKAYCGTSQEPFSWTNFSQQFSGWLLPYLALISQLPFGAKHRLDNLTSMFLTVGSPTLAGYSLIITVLNSRWIIRRFEVIDYPNADFAVRILISLQQAPLRVTSEDSLLASLVVLPENDEWWSELAQLIDYTHTWSLSAATSIIWVVIAYLFTVVDSLENLDANINSNGQAVGSVWLWLLSIVIGWLQLSPKCDYSRISKILGRANAMAFVASSYGAVKASSRSRRRAVSIDAVYDNTLFFADENRSPPIFNYARAISWSQSAEEVCDAFCMASRNAGSHRPIDPNAEWQDNGKSDDIHLANRMGPPDAVDSYCLAPTDTVRSRWGSGIFARMCVASLMALLLQWGTTGAALLGVLYTPTTGLGCRSLAYLTYGIISTLIWMIMVASSVLAHYASHRPKAGSSRVALFLSESLCWLGKAMATINGIGIIAVCVFQFSNVFDTCFCNASVFGRGKSAYSVVYPAIGALDSTRKAWIGGLVMASGCAVGFVLFVNLVVDSLS</sequence>
<evidence type="ECO:0000313" key="3">
    <source>
        <dbReference type="EMBL" id="EGO28913.1"/>
    </source>
</evidence>
<dbReference type="RefSeq" id="XP_007315112.1">
    <property type="nucleotide sequence ID" value="XM_007315050.1"/>
</dbReference>
<accession>F8NLI9</accession>
<feature type="transmembrane region" description="Helical" evidence="1">
    <location>
        <begin position="447"/>
        <end position="471"/>
    </location>
</feature>
<feature type="transmembrane region" description="Helical" evidence="1">
    <location>
        <begin position="212"/>
        <end position="235"/>
    </location>
</feature>
<feature type="transmembrane region" description="Helical" evidence="1">
    <location>
        <begin position="406"/>
        <end position="435"/>
    </location>
</feature>
<organism>
    <name type="scientific">Serpula lacrymans var. lacrymans (strain S7.9)</name>
    <name type="common">Dry rot fungus</name>
    <dbReference type="NCBI Taxonomy" id="578457"/>
    <lineage>
        <taxon>Eukaryota</taxon>
        <taxon>Fungi</taxon>
        <taxon>Dikarya</taxon>
        <taxon>Basidiomycota</taxon>
        <taxon>Agaricomycotina</taxon>
        <taxon>Agaricomycetes</taxon>
        <taxon>Agaricomycetidae</taxon>
        <taxon>Boletales</taxon>
        <taxon>Coniophorineae</taxon>
        <taxon>Serpulaceae</taxon>
        <taxon>Serpula</taxon>
    </lineage>
</organism>
<feature type="signal peptide" evidence="2">
    <location>
        <begin position="1"/>
        <end position="26"/>
    </location>
</feature>
<evidence type="ECO:0000256" key="1">
    <source>
        <dbReference type="SAM" id="Phobius"/>
    </source>
</evidence>
<dbReference type="GeneID" id="18813185"/>